<evidence type="ECO:0000259" key="7">
    <source>
        <dbReference type="Pfam" id="PF01171"/>
    </source>
</evidence>
<organism evidence="8">
    <name type="scientific">Vertebrata lanosa</name>
    <dbReference type="NCBI Taxonomy" id="1261582"/>
    <lineage>
        <taxon>Eukaryota</taxon>
        <taxon>Rhodophyta</taxon>
        <taxon>Florideophyceae</taxon>
        <taxon>Rhodymeniophycidae</taxon>
        <taxon>Ceramiales</taxon>
        <taxon>Rhodomelaceae</taxon>
        <taxon>Polysiphonioideae</taxon>
        <taxon>Vertebrata</taxon>
    </lineage>
</organism>
<dbReference type="GO" id="GO:0032267">
    <property type="term" value="F:tRNA(Ile)-lysidine synthase activity"/>
    <property type="evidence" value="ECO:0007669"/>
    <property type="project" value="UniProtKB-EC"/>
</dbReference>
<dbReference type="NCBIfam" id="TIGR02432">
    <property type="entry name" value="lysidine_TilS_N"/>
    <property type="match status" value="1"/>
</dbReference>
<keyword evidence="3 6" id="KW-0547">Nucleotide-binding</keyword>
<accession>A0A0B5VQV8</accession>
<dbReference type="RefSeq" id="YP_009122259.1">
    <property type="nucleotide sequence ID" value="NC_026523.1"/>
</dbReference>
<dbReference type="GO" id="GO:0006400">
    <property type="term" value="P:tRNA modification"/>
    <property type="evidence" value="ECO:0007669"/>
    <property type="project" value="UniProtKB-UniRule"/>
</dbReference>
<sequence>MNYHNYCKYNMSTKTLQKLKKCIENFTKKKEIKSILVALSGGQDSILLIKILENLNAFYKKELKISYIHIDHQWKNDSNKQIKHIVNYIKSIHKKVVIYQIYQTNISENECRKQRYYILKQHAIKYKYKLIITGHNKTDKIETFLQSIHRGSGIEGLTSLTIHNRIDSQVFILRPLLSIDKENIYWLCKKLHLPIWSDSTNYIYQIRRNRIRYELLPYLKNFLNDKVKDNIISLVKHYHYENEYIKQNIIKLYLKSKHELRIAINHKLISKHNFNLQIRTIQMFYLHNFQLNFDSKKIIKIITRINKNFHKIKIILEDAGFIHTLNKTWLYVEIKR</sequence>
<dbReference type="Gene3D" id="3.40.50.620">
    <property type="entry name" value="HUPs"/>
    <property type="match status" value="1"/>
</dbReference>
<evidence type="ECO:0000256" key="2">
    <source>
        <dbReference type="ARBA" id="ARBA00022694"/>
    </source>
</evidence>
<evidence type="ECO:0000256" key="1">
    <source>
        <dbReference type="ARBA" id="ARBA00022598"/>
    </source>
</evidence>
<gene>
    <name evidence="6 8" type="primary">tilS</name>
</gene>
<dbReference type="CDD" id="cd01992">
    <property type="entry name" value="TilS_N"/>
    <property type="match status" value="1"/>
</dbReference>
<dbReference type="InterPro" id="IPR012795">
    <property type="entry name" value="tRNA_Ile_lys_synt_N"/>
</dbReference>
<keyword evidence="2 6" id="KW-0819">tRNA processing</keyword>
<dbReference type="EMBL" id="KP308097">
    <property type="protein sequence ID" value="AJH66017.1"/>
    <property type="molecule type" value="Genomic_DNA"/>
</dbReference>
<dbReference type="Pfam" id="PF01171">
    <property type="entry name" value="ATP_bind_3"/>
    <property type="match status" value="1"/>
</dbReference>
<evidence type="ECO:0000256" key="6">
    <source>
        <dbReference type="HAMAP-Rule" id="MF_01161"/>
    </source>
</evidence>
<keyword evidence="1 6" id="KW-0436">Ligase</keyword>
<keyword evidence="8" id="KW-0934">Plastid</keyword>
<dbReference type="InterPro" id="IPR014729">
    <property type="entry name" value="Rossmann-like_a/b/a_fold"/>
</dbReference>
<feature type="domain" description="tRNA(Ile)-lysidine/2-thiocytidine synthase N-terminal" evidence="7">
    <location>
        <begin position="35"/>
        <end position="213"/>
    </location>
</feature>
<protein>
    <recommendedName>
        <fullName evidence="6">tRNA(Ile)-lysidine synthase</fullName>
        <ecNumber evidence="6">6.3.4.19</ecNumber>
    </recommendedName>
    <alternativeName>
        <fullName evidence="6">tRNA(Ile)-2-lysyl-cytidine synthase</fullName>
    </alternativeName>
    <alternativeName>
        <fullName evidence="6">tRNA(Ile)-lysidine synthetase</fullName>
    </alternativeName>
</protein>
<comment type="domain">
    <text evidence="6">The N-terminal region contains the highly conserved SGGXDS motif, predicted to be a P-loop motif involved in ATP binding.</text>
</comment>
<evidence type="ECO:0000256" key="4">
    <source>
        <dbReference type="ARBA" id="ARBA00022840"/>
    </source>
</evidence>
<dbReference type="PANTHER" id="PTHR43033:SF1">
    <property type="entry name" value="TRNA(ILE)-LYSIDINE SYNTHASE-RELATED"/>
    <property type="match status" value="1"/>
</dbReference>
<dbReference type="AlphaFoldDB" id="A0A0B5VQV8"/>
<evidence type="ECO:0000256" key="3">
    <source>
        <dbReference type="ARBA" id="ARBA00022741"/>
    </source>
</evidence>
<comment type="similarity">
    <text evidence="6">Belongs to the tRNA(Ile)-lysidine synthase family.</text>
</comment>
<dbReference type="InterPro" id="IPR012094">
    <property type="entry name" value="tRNA_Ile_lys_synt"/>
</dbReference>
<comment type="function">
    <text evidence="6">Ligates lysine onto the cytidine present at position 34 of the AUA codon-specific tRNA(Ile) that contains the anticodon CAU, in an ATP-dependent manner. Cytidine is converted to lysidine, thus changing the amino acid specificity of the tRNA from methionine to isoleucine.</text>
</comment>
<evidence type="ECO:0000256" key="5">
    <source>
        <dbReference type="ARBA" id="ARBA00048539"/>
    </source>
</evidence>
<dbReference type="GO" id="GO:0005524">
    <property type="term" value="F:ATP binding"/>
    <property type="evidence" value="ECO:0007669"/>
    <property type="project" value="UniProtKB-UniRule"/>
</dbReference>
<proteinExistence type="inferred from homology"/>
<evidence type="ECO:0000313" key="8">
    <source>
        <dbReference type="EMBL" id="AJH66017.1"/>
    </source>
</evidence>
<comment type="catalytic activity">
    <reaction evidence="5 6">
        <text>cytidine(34) in tRNA(Ile2) + L-lysine + ATP = lysidine(34) in tRNA(Ile2) + AMP + diphosphate + H(+)</text>
        <dbReference type="Rhea" id="RHEA:43744"/>
        <dbReference type="Rhea" id="RHEA-COMP:10625"/>
        <dbReference type="Rhea" id="RHEA-COMP:10670"/>
        <dbReference type="ChEBI" id="CHEBI:15378"/>
        <dbReference type="ChEBI" id="CHEBI:30616"/>
        <dbReference type="ChEBI" id="CHEBI:32551"/>
        <dbReference type="ChEBI" id="CHEBI:33019"/>
        <dbReference type="ChEBI" id="CHEBI:82748"/>
        <dbReference type="ChEBI" id="CHEBI:83665"/>
        <dbReference type="ChEBI" id="CHEBI:456215"/>
        <dbReference type="EC" id="6.3.4.19"/>
    </reaction>
</comment>
<dbReference type="EC" id="6.3.4.19" evidence="6"/>
<reference evidence="8" key="1">
    <citation type="journal article" date="2015" name="J. Phycol.">
        <title>The Choreocolax polysiphoniae plastid forces a reevaluation of the evolutionary pathways to parasitism in red algae.</title>
        <authorList>
            <person name="Salomaki E.D."/>
            <person name="Nickles K.R."/>
            <person name="Lane C.E."/>
        </authorList>
    </citation>
    <scope>NUCLEOTIDE SEQUENCE</scope>
</reference>
<feature type="binding site" evidence="6">
    <location>
        <begin position="40"/>
        <end position="45"/>
    </location>
    <ligand>
        <name>ATP</name>
        <dbReference type="ChEBI" id="CHEBI:30616"/>
    </ligand>
</feature>
<keyword evidence="4 6" id="KW-0067">ATP-binding</keyword>
<dbReference type="GeneID" id="23629591"/>
<name>A0A0B5VQV8_9FLOR</name>
<geneLocation type="plastid" evidence="8"/>
<dbReference type="SUPFAM" id="SSF52402">
    <property type="entry name" value="Adenine nucleotide alpha hydrolases-like"/>
    <property type="match status" value="1"/>
</dbReference>
<dbReference type="InterPro" id="IPR011063">
    <property type="entry name" value="TilS/TtcA_N"/>
</dbReference>
<dbReference type="PANTHER" id="PTHR43033">
    <property type="entry name" value="TRNA(ILE)-LYSIDINE SYNTHASE-RELATED"/>
    <property type="match status" value="1"/>
</dbReference>
<dbReference type="HAMAP" id="MF_01161">
    <property type="entry name" value="tRNA_Ile_lys_synt"/>
    <property type="match status" value="1"/>
</dbReference>